<keyword evidence="3" id="KW-1185">Reference proteome</keyword>
<proteinExistence type="predicted"/>
<dbReference type="EMBL" id="CAXAMN010012002">
    <property type="protein sequence ID" value="CAK9036848.1"/>
    <property type="molecule type" value="Genomic_DNA"/>
</dbReference>
<evidence type="ECO:0000313" key="2">
    <source>
        <dbReference type="EMBL" id="CAK9036848.1"/>
    </source>
</evidence>
<dbReference type="PANTHER" id="PTHR47936:SF1">
    <property type="entry name" value="PENTATRICOPEPTIDE REPEAT-CONTAINING PROTEIN GUN1, CHLOROPLASTIC"/>
    <property type="match status" value="1"/>
</dbReference>
<name>A0ABP0LCX7_9DINO</name>
<dbReference type="Gene3D" id="1.25.40.10">
    <property type="entry name" value="Tetratricopeptide repeat domain"/>
    <property type="match status" value="2"/>
</dbReference>
<evidence type="ECO:0000313" key="3">
    <source>
        <dbReference type="Proteomes" id="UP001642484"/>
    </source>
</evidence>
<accession>A0ABP0LCX7</accession>
<comment type="caution">
    <text evidence="2">The sequence shown here is derived from an EMBL/GenBank/DDBJ whole genome shotgun (WGS) entry which is preliminary data.</text>
</comment>
<dbReference type="InterPro" id="IPR011990">
    <property type="entry name" value="TPR-like_helical_dom_sf"/>
</dbReference>
<organism evidence="2 3">
    <name type="scientific">Durusdinium trenchii</name>
    <dbReference type="NCBI Taxonomy" id="1381693"/>
    <lineage>
        <taxon>Eukaryota</taxon>
        <taxon>Sar</taxon>
        <taxon>Alveolata</taxon>
        <taxon>Dinophyceae</taxon>
        <taxon>Suessiales</taxon>
        <taxon>Symbiodiniaceae</taxon>
        <taxon>Durusdinium</taxon>
    </lineage>
</organism>
<protein>
    <recommendedName>
        <fullName evidence="4">Pentatricopeptide repeat-containing protein</fullName>
    </recommendedName>
</protein>
<keyword evidence="1" id="KW-0677">Repeat</keyword>
<sequence length="436" mass="48599">MLSALRWVGCSPGIRRTINVRLLHHTGPQADERPAKRRSSKAKRALIRTTEAISDARRQLDWQRALFIYASYIMEHSHSPEEYAIEMPLINTSISACEIGACWPTALILAERAHELHLNPTAFTLSALMSACRRGRQWQKALEVYHGAGPKGVAIDPTLLGTAITCATTGHLWKHALDILASAVHQSIKPTLAIENAAILACEKGRQWAMALSYFEDMKFRKVSLTTANSVLSACEKAREWQHALCVFDGLPTLSLQPDTISMNLVIGSFAASRHWEDAFELFHCLCRLNEATHVSHTTVLSSCERAMRWEEALQLIRMWPWNKQSFEVAAIAAARAGRWQDSLVLVQGVFGEQQLIQSCEQSGCWGRSSWPRLWHSARLVEALRRWKVDLPGPAGTAPHGVGKHIKILTHPGTAPSNAIWCLTARDCLQNAAMTR</sequence>
<evidence type="ECO:0008006" key="4">
    <source>
        <dbReference type="Google" id="ProtNLM"/>
    </source>
</evidence>
<dbReference type="InterPro" id="IPR002885">
    <property type="entry name" value="PPR_rpt"/>
</dbReference>
<dbReference type="Pfam" id="PF01535">
    <property type="entry name" value="PPR"/>
    <property type="match status" value="3"/>
</dbReference>
<dbReference type="Proteomes" id="UP001642484">
    <property type="component" value="Unassembled WGS sequence"/>
</dbReference>
<dbReference type="PANTHER" id="PTHR47936">
    <property type="entry name" value="PPR_LONG DOMAIN-CONTAINING PROTEIN"/>
    <property type="match status" value="1"/>
</dbReference>
<evidence type="ECO:0000256" key="1">
    <source>
        <dbReference type="ARBA" id="ARBA00022737"/>
    </source>
</evidence>
<gene>
    <name evidence="2" type="ORF">CCMP2556_LOCUS20442</name>
</gene>
<reference evidence="2 3" key="1">
    <citation type="submission" date="2024-02" db="EMBL/GenBank/DDBJ databases">
        <authorList>
            <person name="Chen Y."/>
            <person name="Shah S."/>
            <person name="Dougan E. K."/>
            <person name="Thang M."/>
            <person name="Chan C."/>
        </authorList>
    </citation>
    <scope>NUCLEOTIDE SEQUENCE [LARGE SCALE GENOMIC DNA]</scope>
</reference>